<dbReference type="Proteomes" id="UP001231649">
    <property type="component" value="Chromosome 11"/>
</dbReference>
<accession>A0ACC2R5F7</accession>
<sequence length="1726" mass="192546">MGGKSKQSQRTKNNVRPSSSSRSAELLSGGISLDGGLMSLGGGKPLPPLFPTLAAANLEQGLNPEFQMCIKKLNKKDPITRAKALHELCELVNNGDVEDVVAALPSWAHFYKTLTADTDRKVREMTQVCHGAIVRVCGRRTAPQLKALLPAWLQAQYDDHAPAQAQAQLSLTSTFPDSKLPEVISFCKAEVMMHLLDNLNGNTEAIISKRIENVEERQLVMCRLTTSSLQGLQYFCAHLPAAQHAWLWEQLQPLLAAPSYWKLAQAQPQVRAAWYGATGRLIERYRESWGPQYGARTLRVLLEGARDHSGHAAAPLWTCLLQLMHNVQDWHTYLDKKELLVKRILSVLENGGWGDARHLSNMLLPLLAYLPQDILTKDFYEAFFNAVFTGLEKKNVLNSKSERQSWITSLAECLRYLSIQQHSFVLEVVSGVQRAWLRAALAPHDAPTRAGRVRCSATNMASLLKYWLKQSKQENTEKYDQLIRNFWQNVGSTVLTQIDKSGTDQNEIGKLIEGHILLLQTLKTSFSQEVKKKHSIKFDGDAPAVSEPSAPAPQQCDAALAERYKHNLEELVHKVCAHYLDSSEKKQMSSAIVTPVFTLLVEFDSKQLFVALARQFDVDSVFQLYDKVFRTWLAGDTMRCKTLVDIVFLLMKYMTEEEQDAMFDTFQQFPPVVVERCVCAAVRHPHVLAPAARRWLRGAVVRDQLRALAARAALHADRDAAALLVACLADVPTGELLVSEESVVEVLKTVSGAISQPNSSTLEASSALAARLATSLQEHGSQQYAQLVLQLFRLNILVPRGDRRLSLETWCEVRSSWQDGAAALPDLQRESFLQQAADFLHDQLFENMENLDITKIENMVSVCPHLFNRCDDAEVPDDAPELLAFPPRVLRAAGPEDTGVPARALRWLCLSGQLNCLYADDDAALAAVLQDSANTLDKELTKTELLLYVNKHLFRAIYLRTLLLHRISSDEEEDEPSEQRTWCDALLKDDCVQTEFCNVLYSYIVINSLHEGYAFWRHYDMIVESKQKLESVLTAVAQAAGGAARAALHARLAERALAAGGAWALAWRWLQAHAGGTDNILDGHKLEDIVSGNGYFHTLQASTKWCTELDAEGAYKSLYLVMLRSWCGAWGALADAALLRDVTRARHACDLDVIVNAYYKHNHTMLYDRDITDCQWSEVVSNVAVVEFLTAMVESRGWEARAPHWDFTTISLCSLLASVRKSTRSWGSTKVMMLSRAVLRLWAAVRRFAGALPAECARRAPAPHVADLLNEWRDIFSPDTTYNLLYIVMHVLDSCGESEMTNPQIEVVGALIECTKLLDWDVLASAHKHDALSLVRLARCAADALQTPAHHAHMHLAYHLLLALAKPLVLADAEKLKLWSEDSVEGEEEKPRPEFCLDYFHDAFVHLHEIVDAALSSVVLGEGTCEFVAMSDSYNMALGWLLLADVLATLCQLARGDLTHHYIQIYRERGYAEPLVTAALRLLPLGVFAYAEDATGATPAPPAYQDLFLTIKDFSVHEPARGGDVSALACRALYRVLCGAGTGGARGWWGAAPARAARLLERVVLAYVAPPAARDQLMHLHQRAHEIEDTEIRIAWSSNEVTCIYNVEERLIELRVWLARAHPLAAPRLAAPHASGPGANTHWVALYLAYQNGTLLNALKMWTRAVSAKVEASPQCYICYCRLHPHTGRLPRVLCNQCKNKFHTNCLRKWFTTSNKSNCPLCRSAF</sequence>
<reference evidence="1" key="1">
    <citation type="submission" date="2023-03" db="EMBL/GenBank/DDBJ databases">
        <title>Chromosome-level genomes of two armyworms, Mythimna separata and Mythimna loreyi, provide insights into the biosynthesis and reception of sex pheromones.</title>
        <authorList>
            <person name="Zhao H."/>
        </authorList>
    </citation>
    <scope>NUCLEOTIDE SEQUENCE</scope>
    <source>
        <strain evidence="1">BeijingLab</strain>
    </source>
</reference>
<keyword evidence="2" id="KW-1185">Reference proteome</keyword>
<protein>
    <submittedName>
        <fullName evidence="1">Uncharacterized protein</fullName>
    </submittedName>
</protein>
<comment type="caution">
    <text evidence="1">The sequence shown here is derived from an EMBL/GenBank/DDBJ whole genome shotgun (WGS) entry which is preliminary data.</text>
</comment>
<gene>
    <name evidence="1" type="ORF">PYW08_001876</name>
</gene>
<name>A0ACC2R5F7_9NEOP</name>
<organism evidence="1 2">
    <name type="scientific">Mythimna loreyi</name>
    <dbReference type="NCBI Taxonomy" id="667449"/>
    <lineage>
        <taxon>Eukaryota</taxon>
        <taxon>Metazoa</taxon>
        <taxon>Ecdysozoa</taxon>
        <taxon>Arthropoda</taxon>
        <taxon>Hexapoda</taxon>
        <taxon>Insecta</taxon>
        <taxon>Pterygota</taxon>
        <taxon>Neoptera</taxon>
        <taxon>Endopterygota</taxon>
        <taxon>Lepidoptera</taxon>
        <taxon>Glossata</taxon>
        <taxon>Ditrysia</taxon>
        <taxon>Noctuoidea</taxon>
        <taxon>Noctuidae</taxon>
        <taxon>Noctuinae</taxon>
        <taxon>Hadenini</taxon>
        <taxon>Mythimna</taxon>
    </lineage>
</organism>
<evidence type="ECO:0000313" key="2">
    <source>
        <dbReference type="Proteomes" id="UP001231649"/>
    </source>
</evidence>
<dbReference type="EMBL" id="CM056787">
    <property type="protein sequence ID" value="KAJ8733578.1"/>
    <property type="molecule type" value="Genomic_DNA"/>
</dbReference>
<evidence type="ECO:0000313" key="1">
    <source>
        <dbReference type="EMBL" id="KAJ8733578.1"/>
    </source>
</evidence>
<proteinExistence type="predicted"/>